<dbReference type="GO" id="GO:0005886">
    <property type="term" value="C:plasma membrane"/>
    <property type="evidence" value="ECO:0007669"/>
    <property type="project" value="UniProtKB-SubCell"/>
</dbReference>
<evidence type="ECO:0000256" key="12">
    <source>
        <dbReference type="SAM" id="Phobius"/>
    </source>
</evidence>
<dbReference type="GeneTree" id="ENSGT01030000234639"/>
<evidence type="ECO:0000256" key="8">
    <source>
        <dbReference type="ARBA" id="ARBA00023224"/>
    </source>
</evidence>
<reference evidence="14" key="3">
    <citation type="submission" date="2025-09" db="UniProtKB">
        <authorList>
            <consortium name="Ensembl"/>
        </authorList>
    </citation>
    <scope>IDENTIFICATION</scope>
</reference>
<dbReference type="GO" id="GO:0001595">
    <property type="term" value="F:angiotensin receptor activity"/>
    <property type="evidence" value="ECO:0007669"/>
    <property type="project" value="TreeGrafter"/>
</dbReference>
<feature type="transmembrane region" description="Helical" evidence="12">
    <location>
        <begin position="63"/>
        <end position="88"/>
    </location>
</feature>
<dbReference type="Pfam" id="PF00001">
    <property type="entry name" value="7tm_1"/>
    <property type="match status" value="1"/>
</dbReference>
<sequence>MTCNESSNGSQKINTCFPSHGPNIESSIMTFFNLITSLCGLLGNGIVLWFLSFYIKKSHFTIYILNLTVADFSFLLGRVIWYLVKILYVYTSHLLTKCSMFYICHGTLVFNIFVYNTGLGFLTVISVERCLSMLYPRWYRCHHLKKKSPSICAFIWCLSVFMAVLELYFEIYIGNTYKTWRYIITISSCILNFLVFMPLMVLSSLILFVKSWKRSRHHHPAKLHITILVTILVFLFFGFPQKVWFIVHFGFKVAVHRSVSMVFELLSCINSSANPAIYFFVGNLWKNKKRRSLKLTLLRAFKEDFQGRGDRRTLPATSSETIERKHPKK</sequence>
<evidence type="ECO:0000256" key="6">
    <source>
        <dbReference type="ARBA" id="ARBA00023136"/>
    </source>
</evidence>
<dbReference type="HOGENOM" id="CLU_009579_4_1_1"/>
<dbReference type="PANTHER" id="PTHR11334:SF60">
    <property type="entry name" value="MAS-RELATED G-PROTEIN COUPLED RECEPTOR MEMBER H"/>
    <property type="match status" value="1"/>
</dbReference>
<protein>
    <recommendedName>
        <fullName evidence="13">G-protein coupled receptors family 1 profile domain-containing protein</fullName>
    </recommendedName>
</protein>
<keyword evidence="8 10" id="KW-0807">Transducer</keyword>
<keyword evidence="5 10" id="KW-0297">G-protein coupled receptor</keyword>
<evidence type="ECO:0000256" key="3">
    <source>
        <dbReference type="ARBA" id="ARBA00022692"/>
    </source>
</evidence>
<dbReference type="PROSITE" id="PS50262">
    <property type="entry name" value="G_PROTEIN_RECEP_F1_2"/>
    <property type="match status" value="1"/>
</dbReference>
<evidence type="ECO:0000256" key="4">
    <source>
        <dbReference type="ARBA" id="ARBA00022989"/>
    </source>
</evidence>
<comment type="subcellular location">
    <subcellularLocation>
        <location evidence="1">Cell membrane</location>
        <topology evidence="1">Multi-pass membrane protein</topology>
    </subcellularLocation>
</comment>
<dbReference type="Proteomes" id="UP000007648">
    <property type="component" value="Unassembled WGS sequence"/>
</dbReference>
<comment type="similarity">
    <text evidence="9">Belongs to the G-protein coupled receptor 1 family. Mas subfamily.</text>
</comment>
<proteinExistence type="inferred from homology"/>
<feature type="transmembrane region" description="Helical" evidence="12">
    <location>
        <begin position="259"/>
        <end position="281"/>
    </location>
</feature>
<reference evidence="14" key="2">
    <citation type="submission" date="2025-08" db="UniProtKB">
        <authorList>
            <consortium name="Ensembl"/>
        </authorList>
    </citation>
    <scope>IDENTIFICATION</scope>
</reference>
<dbReference type="GeneID" id="100913288"/>
<dbReference type="OrthoDB" id="9631784at2759"/>
<name>G3VFC0_SARHA</name>
<evidence type="ECO:0000256" key="11">
    <source>
        <dbReference type="SAM" id="MobiDB-lite"/>
    </source>
</evidence>
<evidence type="ECO:0000313" key="15">
    <source>
        <dbReference type="Proteomes" id="UP000007648"/>
    </source>
</evidence>
<dbReference type="FunFam" id="1.20.1070.10:FF:000193">
    <property type="entry name" value="Mas-related G-protein coupled receptor member E"/>
    <property type="match status" value="1"/>
</dbReference>
<feature type="region of interest" description="Disordered" evidence="11">
    <location>
        <begin position="309"/>
        <end position="329"/>
    </location>
</feature>
<keyword evidence="3 10" id="KW-0812">Transmembrane</keyword>
<keyword evidence="6 12" id="KW-0472">Membrane</keyword>
<gene>
    <name evidence="14" type="primary">LOC100913288</name>
</gene>
<dbReference type="PRINTS" id="PR02108">
    <property type="entry name" value="MRGPCRFAMILY"/>
</dbReference>
<dbReference type="InterPro" id="IPR026234">
    <property type="entry name" value="MRGPCRFAMILY"/>
</dbReference>
<dbReference type="PROSITE" id="PS00237">
    <property type="entry name" value="G_PROTEIN_RECEP_F1_1"/>
    <property type="match status" value="1"/>
</dbReference>
<keyword evidence="4 12" id="KW-1133">Transmembrane helix</keyword>
<dbReference type="Gene3D" id="1.20.1070.10">
    <property type="entry name" value="Rhodopsin 7-helix transmembrane proteins"/>
    <property type="match status" value="1"/>
</dbReference>
<evidence type="ECO:0000256" key="7">
    <source>
        <dbReference type="ARBA" id="ARBA00023170"/>
    </source>
</evidence>
<accession>G3VFC0</accession>
<dbReference type="InterPro" id="IPR000276">
    <property type="entry name" value="GPCR_Rhodpsn"/>
</dbReference>
<keyword evidence="15" id="KW-1185">Reference proteome</keyword>
<evidence type="ECO:0000259" key="13">
    <source>
        <dbReference type="PROSITE" id="PS50262"/>
    </source>
</evidence>
<evidence type="ECO:0000256" key="1">
    <source>
        <dbReference type="ARBA" id="ARBA00004651"/>
    </source>
</evidence>
<dbReference type="Ensembl" id="ENSSHAT00000001895.2">
    <property type="protein sequence ID" value="ENSSHAP00000001874.2"/>
    <property type="gene ID" value="ENSSHAG00000001669.2"/>
</dbReference>
<evidence type="ECO:0000256" key="5">
    <source>
        <dbReference type="ARBA" id="ARBA00023040"/>
    </source>
</evidence>
<keyword evidence="7 10" id="KW-0675">Receptor</keyword>
<dbReference type="InParanoid" id="G3VFC0"/>
<dbReference type="InterPro" id="IPR017452">
    <property type="entry name" value="GPCR_Rhodpsn_7TM"/>
</dbReference>
<evidence type="ECO:0000313" key="14">
    <source>
        <dbReference type="Ensembl" id="ENSSHAP00000001874.2"/>
    </source>
</evidence>
<reference evidence="14 15" key="1">
    <citation type="journal article" date="2011" name="Proc. Natl. Acad. Sci. U.S.A.">
        <title>Genetic diversity and population structure of the endangered marsupial Sarcophilus harrisii (Tasmanian devil).</title>
        <authorList>
            <person name="Miller W."/>
            <person name="Hayes V.M."/>
            <person name="Ratan A."/>
            <person name="Petersen D.C."/>
            <person name="Wittekindt N.E."/>
            <person name="Miller J."/>
            <person name="Walenz B."/>
            <person name="Knight J."/>
            <person name="Qi J."/>
            <person name="Zhao F."/>
            <person name="Wang Q."/>
            <person name="Bedoya-Reina O.C."/>
            <person name="Katiyar N."/>
            <person name="Tomsho L.P."/>
            <person name="Kasson L.M."/>
            <person name="Hardie R.A."/>
            <person name="Woodbridge P."/>
            <person name="Tindall E.A."/>
            <person name="Bertelsen M.F."/>
            <person name="Dixon D."/>
            <person name="Pyecroft S."/>
            <person name="Helgen K.M."/>
            <person name="Lesk A.M."/>
            <person name="Pringle T.H."/>
            <person name="Patterson N."/>
            <person name="Zhang Y."/>
            <person name="Kreiss A."/>
            <person name="Woods G.M."/>
            <person name="Jones M.E."/>
            <person name="Schuster S.C."/>
        </authorList>
    </citation>
    <scope>NUCLEOTIDE SEQUENCE [LARGE SCALE GENOMIC DNA]</scope>
</reference>
<dbReference type="AlphaFoldDB" id="G3VFC0"/>
<feature type="domain" description="G-protein coupled receptors family 1 profile" evidence="13">
    <location>
        <begin position="43"/>
        <end position="278"/>
    </location>
</feature>
<feature type="transmembrane region" description="Helical" evidence="12">
    <location>
        <begin position="181"/>
        <end position="209"/>
    </location>
</feature>
<keyword evidence="2" id="KW-1003">Cell membrane</keyword>
<organism evidence="14 15">
    <name type="scientific">Sarcophilus harrisii</name>
    <name type="common">Tasmanian devil</name>
    <name type="synonym">Sarcophilus laniarius</name>
    <dbReference type="NCBI Taxonomy" id="9305"/>
    <lineage>
        <taxon>Eukaryota</taxon>
        <taxon>Metazoa</taxon>
        <taxon>Chordata</taxon>
        <taxon>Craniata</taxon>
        <taxon>Vertebrata</taxon>
        <taxon>Euteleostomi</taxon>
        <taxon>Mammalia</taxon>
        <taxon>Metatheria</taxon>
        <taxon>Dasyuromorphia</taxon>
        <taxon>Dasyuridae</taxon>
        <taxon>Sarcophilus</taxon>
    </lineage>
</organism>
<dbReference type="KEGG" id="shr:100913288"/>
<dbReference type="eggNOG" id="ENOG502RTWA">
    <property type="taxonomic scope" value="Eukaryota"/>
</dbReference>
<feature type="transmembrane region" description="Helical" evidence="12">
    <location>
        <begin position="221"/>
        <end position="239"/>
    </location>
</feature>
<feature type="transmembrane region" description="Helical" evidence="12">
    <location>
        <begin position="28"/>
        <end position="51"/>
    </location>
</feature>
<evidence type="ECO:0000256" key="9">
    <source>
        <dbReference type="ARBA" id="ARBA00061394"/>
    </source>
</evidence>
<feature type="transmembrane region" description="Helical" evidence="12">
    <location>
        <begin position="148"/>
        <end position="169"/>
    </location>
</feature>
<dbReference type="RefSeq" id="XP_031798294.1">
    <property type="nucleotide sequence ID" value="XM_031942434.1"/>
</dbReference>
<evidence type="ECO:0000256" key="2">
    <source>
        <dbReference type="ARBA" id="ARBA00022475"/>
    </source>
</evidence>
<dbReference type="SUPFAM" id="SSF81321">
    <property type="entry name" value="Family A G protein-coupled receptor-like"/>
    <property type="match status" value="1"/>
</dbReference>
<dbReference type="PRINTS" id="PR00237">
    <property type="entry name" value="GPCRRHODOPSN"/>
</dbReference>
<feature type="transmembrane region" description="Helical" evidence="12">
    <location>
        <begin position="100"/>
        <end position="127"/>
    </location>
</feature>
<dbReference type="PANTHER" id="PTHR11334">
    <property type="entry name" value="MAS-RELATED G-PROTEIN COUPLED RECEPTOR"/>
    <property type="match status" value="1"/>
</dbReference>
<evidence type="ECO:0000256" key="10">
    <source>
        <dbReference type="RuleBase" id="RU000688"/>
    </source>
</evidence>